<keyword evidence="4" id="KW-1015">Disulfide bond</keyword>
<dbReference type="InterPro" id="IPR036249">
    <property type="entry name" value="Thioredoxin-like_sf"/>
</dbReference>
<comment type="similarity">
    <text evidence="1">Belongs to the thioredoxin family. DsbA subfamily.</text>
</comment>
<sequence>MTADDDPTLGRAGAPVTVIEFSDFQCPFCRRFWAETFPELKQKYIDTGRVRFVYRDFPLPMHPSAEVSAIAAECAADQGRFWEMHDKIFSEQSVQGTGTIQYEEEDIIKWAGEIGLNSSRFTSCLESEEQKAEVLADARDGAAAGVSGTPTFFINGQKLEGAQPFDSFQKIIEAELLK</sequence>
<dbReference type="Gene3D" id="3.40.30.10">
    <property type="entry name" value="Glutaredoxin"/>
    <property type="match status" value="1"/>
</dbReference>
<keyword evidence="3" id="KW-0560">Oxidoreductase</keyword>
<dbReference type="PANTHER" id="PTHR13887:SF14">
    <property type="entry name" value="DISULFIDE BOND FORMATION PROTEIN D"/>
    <property type="match status" value="1"/>
</dbReference>
<proteinExistence type="inferred from homology"/>
<comment type="caution">
    <text evidence="7">The sequence shown here is derived from an EMBL/GenBank/DDBJ whole genome shotgun (WGS) entry which is preliminary data.</text>
</comment>
<dbReference type="AlphaFoldDB" id="A0A1F5NYV7"/>
<reference evidence="7 8" key="1">
    <citation type="journal article" date="2016" name="Nat. Commun.">
        <title>Thousands of microbial genomes shed light on interconnected biogeochemical processes in an aquifer system.</title>
        <authorList>
            <person name="Anantharaman K."/>
            <person name="Brown C.T."/>
            <person name="Hug L.A."/>
            <person name="Sharon I."/>
            <person name="Castelle C.J."/>
            <person name="Probst A.J."/>
            <person name="Thomas B.C."/>
            <person name="Singh A."/>
            <person name="Wilkins M.J."/>
            <person name="Karaoz U."/>
            <person name="Brodie E.L."/>
            <person name="Williams K.H."/>
            <person name="Hubbard S.S."/>
            <person name="Banfield J.F."/>
        </authorList>
    </citation>
    <scope>NUCLEOTIDE SEQUENCE [LARGE SCALE GENOMIC DNA]</scope>
</reference>
<evidence type="ECO:0000256" key="4">
    <source>
        <dbReference type="ARBA" id="ARBA00023157"/>
    </source>
</evidence>
<evidence type="ECO:0000256" key="3">
    <source>
        <dbReference type="ARBA" id="ARBA00023002"/>
    </source>
</evidence>
<dbReference type="PROSITE" id="PS51352">
    <property type="entry name" value="THIOREDOXIN_2"/>
    <property type="match status" value="1"/>
</dbReference>
<evidence type="ECO:0000256" key="5">
    <source>
        <dbReference type="ARBA" id="ARBA00023284"/>
    </source>
</evidence>
<dbReference type="SUPFAM" id="SSF52833">
    <property type="entry name" value="Thioredoxin-like"/>
    <property type="match status" value="1"/>
</dbReference>
<keyword evidence="2" id="KW-0732">Signal</keyword>
<evidence type="ECO:0000313" key="7">
    <source>
        <dbReference type="EMBL" id="OGE82827.1"/>
    </source>
</evidence>
<dbReference type="InterPro" id="IPR013766">
    <property type="entry name" value="Thioredoxin_domain"/>
</dbReference>
<organism evidence="7 8">
    <name type="scientific">Candidatus Doudnabacteria bacterium RIFCSPHIGHO2_01_FULL_49_9</name>
    <dbReference type="NCBI Taxonomy" id="1817827"/>
    <lineage>
        <taxon>Bacteria</taxon>
        <taxon>Candidatus Doudnaibacteriota</taxon>
    </lineage>
</organism>
<accession>A0A1F5NYV7</accession>
<dbReference type="Pfam" id="PF13462">
    <property type="entry name" value="Thioredoxin_4"/>
    <property type="match status" value="1"/>
</dbReference>
<evidence type="ECO:0000256" key="2">
    <source>
        <dbReference type="ARBA" id="ARBA00022729"/>
    </source>
</evidence>
<keyword evidence="5" id="KW-0676">Redox-active center</keyword>
<dbReference type="PANTHER" id="PTHR13887">
    <property type="entry name" value="GLUTATHIONE S-TRANSFERASE KAPPA"/>
    <property type="match status" value="1"/>
</dbReference>
<dbReference type="Proteomes" id="UP000176339">
    <property type="component" value="Unassembled WGS sequence"/>
</dbReference>
<feature type="domain" description="Thioredoxin" evidence="6">
    <location>
        <begin position="1"/>
        <end position="177"/>
    </location>
</feature>
<evidence type="ECO:0000313" key="8">
    <source>
        <dbReference type="Proteomes" id="UP000176339"/>
    </source>
</evidence>
<evidence type="ECO:0000259" key="6">
    <source>
        <dbReference type="PROSITE" id="PS51352"/>
    </source>
</evidence>
<dbReference type="GO" id="GO:0016491">
    <property type="term" value="F:oxidoreductase activity"/>
    <property type="evidence" value="ECO:0007669"/>
    <property type="project" value="UniProtKB-KW"/>
</dbReference>
<evidence type="ECO:0000256" key="1">
    <source>
        <dbReference type="ARBA" id="ARBA00005791"/>
    </source>
</evidence>
<dbReference type="EMBL" id="MFEN01000064">
    <property type="protein sequence ID" value="OGE82827.1"/>
    <property type="molecule type" value="Genomic_DNA"/>
</dbReference>
<gene>
    <name evidence="7" type="ORF">A2846_00705</name>
</gene>
<dbReference type="InterPro" id="IPR012336">
    <property type="entry name" value="Thioredoxin-like_fold"/>
</dbReference>
<protein>
    <recommendedName>
        <fullName evidence="6">Thioredoxin domain-containing protein</fullName>
    </recommendedName>
</protein>
<name>A0A1F5NYV7_9BACT</name>